<dbReference type="InterPro" id="IPR036097">
    <property type="entry name" value="HisK_dim/P_sf"/>
</dbReference>
<dbReference type="GO" id="GO:0000155">
    <property type="term" value="F:phosphorelay sensor kinase activity"/>
    <property type="evidence" value="ECO:0007669"/>
    <property type="project" value="InterPro"/>
</dbReference>
<gene>
    <name evidence="14" type="ORF">FDQ92_14910</name>
</gene>
<evidence type="ECO:0000256" key="8">
    <source>
        <dbReference type="ARBA" id="ARBA00022989"/>
    </source>
</evidence>
<keyword evidence="6 11" id="KW-0812">Transmembrane</keyword>
<comment type="catalytic activity">
    <reaction evidence="1">
        <text>ATP + protein L-histidine = ADP + protein N-phospho-L-histidine.</text>
        <dbReference type="EC" id="2.7.13.3"/>
    </reaction>
</comment>
<dbReference type="Pfam" id="PF00512">
    <property type="entry name" value="HisKA"/>
    <property type="match status" value="1"/>
</dbReference>
<evidence type="ECO:0000259" key="12">
    <source>
        <dbReference type="PROSITE" id="PS50109"/>
    </source>
</evidence>
<dbReference type="Pfam" id="PF00672">
    <property type="entry name" value="HAMP"/>
    <property type="match status" value="1"/>
</dbReference>
<evidence type="ECO:0000256" key="4">
    <source>
        <dbReference type="ARBA" id="ARBA00022553"/>
    </source>
</evidence>
<dbReference type="SMART" id="SM00304">
    <property type="entry name" value="HAMP"/>
    <property type="match status" value="1"/>
</dbReference>
<name>A0A4P8L694_9BACT</name>
<dbReference type="SUPFAM" id="SSF158472">
    <property type="entry name" value="HAMP domain-like"/>
    <property type="match status" value="1"/>
</dbReference>
<protein>
    <recommendedName>
        <fullName evidence="3">histidine kinase</fullName>
        <ecNumber evidence="3">2.7.13.3</ecNumber>
    </recommendedName>
</protein>
<evidence type="ECO:0000256" key="3">
    <source>
        <dbReference type="ARBA" id="ARBA00012438"/>
    </source>
</evidence>
<dbReference type="InterPro" id="IPR004358">
    <property type="entry name" value="Sig_transdc_His_kin-like_C"/>
</dbReference>
<dbReference type="Gene3D" id="3.30.565.10">
    <property type="entry name" value="Histidine kinase-like ATPase, C-terminal domain"/>
    <property type="match status" value="1"/>
</dbReference>
<organism evidence="14 15">
    <name type="scientific">Desulfoglaeba alkanexedens ALDC</name>
    <dbReference type="NCBI Taxonomy" id="980445"/>
    <lineage>
        <taxon>Bacteria</taxon>
        <taxon>Pseudomonadati</taxon>
        <taxon>Thermodesulfobacteriota</taxon>
        <taxon>Syntrophobacteria</taxon>
        <taxon>Syntrophobacterales</taxon>
        <taxon>Syntrophobacteraceae</taxon>
        <taxon>Desulfoglaeba</taxon>
    </lineage>
</organism>
<dbReference type="PANTHER" id="PTHR45436">
    <property type="entry name" value="SENSOR HISTIDINE KINASE YKOH"/>
    <property type="match status" value="1"/>
</dbReference>
<evidence type="ECO:0000256" key="5">
    <source>
        <dbReference type="ARBA" id="ARBA00022679"/>
    </source>
</evidence>
<evidence type="ECO:0000259" key="13">
    <source>
        <dbReference type="PROSITE" id="PS50885"/>
    </source>
</evidence>
<keyword evidence="8 11" id="KW-1133">Transmembrane helix</keyword>
<dbReference type="PROSITE" id="PS50109">
    <property type="entry name" value="HIS_KIN"/>
    <property type="match status" value="1"/>
</dbReference>
<evidence type="ECO:0000313" key="14">
    <source>
        <dbReference type="EMBL" id="QCQ23596.1"/>
    </source>
</evidence>
<evidence type="ECO:0000256" key="9">
    <source>
        <dbReference type="ARBA" id="ARBA00023012"/>
    </source>
</evidence>
<evidence type="ECO:0000256" key="7">
    <source>
        <dbReference type="ARBA" id="ARBA00022777"/>
    </source>
</evidence>
<dbReference type="CDD" id="cd06225">
    <property type="entry name" value="HAMP"/>
    <property type="match status" value="1"/>
</dbReference>
<dbReference type="PRINTS" id="PR00344">
    <property type="entry name" value="BCTRLSENSOR"/>
</dbReference>
<dbReference type="Proteomes" id="UP000298602">
    <property type="component" value="Chromosome"/>
</dbReference>
<dbReference type="SMART" id="SM00388">
    <property type="entry name" value="HisKA"/>
    <property type="match status" value="1"/>
</dbReference>
<feature type="domain" description="HAMP" evidence="13">
    <location>
        <begin position="187"/>
        <end position="240"/>
    </location>
</feature>
<evidence type="ECO:0000256" key="6">
    <source>
        <dbReference type="ARBA" id="ARBA00022692"/>
    </source>
</evidence>
<keyword evidence="9" id="KW-0902">Two-component regulatory system</keyword>
<dbReference type="Gene3D" id="1.10.287.130">
    <property type="match status" value="1"/>
</dbReference>
<dbReference type="OrthoDB" id="9815202at2"/>
<dbReference type="InterPro" id="IPR005467">
    <property type="entry name" value="His_kinase_dom"/>
</dbReference>
<dbReference type="InterPro" id="IPR003660">
    <property type="entry name" value="HAMP_dom"/>
</dbReference>
<reference evidence="14 15" key="2">
    <citation type="submission" date="2019-05" db="EMBL/GenBank/DDBJ databases">
        <authorList>
            <person name="Suflita J.M."/>
            <person name="Marks C.R."/>
        </authorList>
    </citation>
    <scope>NUCLEOTIDE SEQUENCE [LARGE SCALE GENOMIC DNA]</scope>
    <source>
        <strain evidence="14 15">ALDC</strain>
    </source>
</reference>
<dbReference type="InterPro" id="IPR003661">
    <property type="entry name" value="HisK_dim/P_dom"/>
</dbReference>
<dbReference type="Gene3D" id="6.10.340.10">
    <property type="match status" value="1"/>
</dbReference>
<dbReference type="FunFam" id="3.30.565.10:FF:000006">
    <property type="entry name" value="Sensor histidine kinase WalK"/>
    <property type="match status" value="1"/>
</dbReference>
<evidence type="ECO:0000256" key="10">
    <source>
        <dbReference type="ARBA" id="ARBA00023136"/>
    </source>
</evidence>
<dbReference type="GO" id="GO:0005886">
    <property type="term" value="C:plasma membrane"/>
    <property type="evidence" value="ECO:0007669"/>
    <property type="project" value="TreeGrafter"/>
</dbReference>
<keyword evidence="10 11" id="KW-0472">Membrane</keyword>
<feature type="transmembrane region" description="Helical" evidence="11">
    <location>
        <begin position="7"/>
        <end position="28"/>
    </location>
</feature>
<dbReference type="CDD" id="cd00075">
    <property type="entry name" value="HATPase"/>
    <property type="match status" value="1"/>
</dbReference>
<reference evidence="14 15" key="1">
    <citation type="submission" date="2019-05" db="EMBL/GenBank/DDBJ databases">
        <title>The Complete Genome Sequence of the n-alkane-degrading Desulfoglaeba alkanexedens ALDC reveals multiple alkylsuccinate synthase gene clusters.</title>
        <authorList>
            <person name="Callaghan A.V."/>
            <person name="Davidova I.A."/>
            <person name="Duncan K.E."/>
            <person name="Morris B."/>
            <person name="McInerney M.J."/>
        </authorList>
    </citation>
    <scope>NUCLEOTIDE SEQUENCE [LARGE SCALE GENOMIC DNA]</scope>
    <source>
        <strain evidence="14 15">ALDC</strain>
    </source>
</reference>
<feature type="domain" description="Histidine kinase" evidence="12">
    <location>
        <begin position="248"/>
        <end position="465"/>
    </location>
</feature>
<dbReference type="SUPFAM" id="SSF47384">
    <property type="entry name" value="Homodimeric domain of signal transducing histidine kinase"/>
    <property type="match status" value="1"/>
</dbReference>
<keyword evidence="15" id="KW-1185">Reference proteome</keyword>
<dbReference type="InterPro" id="IPR003594">
    <property type="entry name" value="HATPase_dom"/>
</dbReference>
<comment type="subcellular location">
    <subcellularLocation>
        <location evidence="2">Membrane</location>
    </subcellularLocation>
</comment>
<evidence type="ECO:0000256" key="2">
    <source>
        <dbReference type="ARBA" id="ARBA00004370"/>
    </source>
</evidence>
<dbReference type="InterPro" id="IPR036890">
    <property type="entry name" value="HATPase_C_sf"/>
</dbReference>
<evidence type="ECO:0000256" key="11">
    <source>
        <dbReference type="SAM" id="Phobius"/>
    </source>
</evidence>
<keyword evidence="7 14" id="KW-0418">Kinase</keyword>
<dbReference type="EC" id="2.7.13.3" evidence="3"/>
<dbReference type="EMBL" id="CP040098">
    <property type="protein sequence ID" value="QCQ23596.1"/>
    <property type="molecule type" value="Genomic_DNA"/>
</dbReference>
<evidence type="ECO:0000313" key="15">
    <source>
        <dbReference type="Proteomes" id="UP000298602"/>
    </source>
</evidence>
<dbReference type="CDD" id="cd00082">
    <property type="entry name" value="HisKA"/>
    <property type="match status" value="1"/>
</dbReference>
<dbReference type="PROSITE" id="PS50885">
    <property type="entry name" value="HAMP"/>
    <property type="match status" value="1"/>
</dbReference>
<proteinExistence type="predicted"/>
<accession>A0A4P8L694</accession>
<dbReference type="KEGG" id="dax:FDQ92_14910"/>
<evidence type="ECO:0000256" key="1">
    <source>
        <dbReference type="ARBA" id="ARBA00000085"/>
    </source>
</evidence>
<dbReference type="InterPro" id="IPR050428">
    <property type="entry name" value="TCS_sensor_his_kinase"/>
</dbReference>
<dbReference type="PANTHER" id="PTHR45436:SF5">
    <property type="entry name" value="SENSOR HISTIDINE KINASE TRCS"/>
    <property type="match status" value="1"/>
</dbReference>
<sequence length="470" mass="52513">MTVKTRITFFIVGAGFLSSLLFSVVVFYESIEQPFELLDTLLKEEAYRTAAMLVKAQKESNSMLLDSASREMSRYWIEIYDGGTRKTIFQSDLAKSVKLPLVNPGSRAIVRPLVSEAEIKSAQSGNKNSSFRVRTLSIELEGRSFIVQIARPMEELNEEIWELVFGILAGLVFSTVGLIAISHVMAGRILRPIGDMKNLAQDISENNLEQRIPPGEGRDEFSELARTINQMLDRLQYSFARQRNFLFDTSHELKTPLTTIRLAVDEIVSHGDGNLPPLIRNNLFRLKNQVLRMERLVKDLLNLSSLETLSSIDPKPVQISELLSSLVGEYKFLADSRNIKMDFRLPNGLVIQGDEQKLHRALSNILDNAIKYNVDGGQIALRGDFSAAGLTVTIANTGPGVADADIPRVFDQFYRVEKSRSIEHGGSGLGLSIVKRIVELHGGDVTFESEQGGWTQVTVSLPRYRERIPA</sequence>
<dbReference type="AlphaFoldDB" id="A0A4P8L694"/>
<keyword evidence="4" id="KW-0597">Phosphoprotein</keyword>
<dbReference type="SUPFAM" id="SSF55874">
    <property type="entry name" value="ATPase domain of HSP90 chaperone/DNA topoisomerase II/histidine kinase"/>
    <property type="match status" value="1"/>
</dbReference>
<keyword evidence="5" id="KW-0808">Transferase</keyword>
<dbReference type="SMART" id="SM00387">
    <property type="entry name" value="HATPase_c"/>
    <property type="match status" value="1"/>
</dbReference>
<dbReference type="Pfam" id="PF02518">
    <property type="entry name" value="HATPase_c"/>
    <property type="match status" value="1"/>
</dbReference>